<sequence>MNLYSQQTDKELVESIIVSHTKYAILSHKWLRGTPGEITYNHWIKGSLDPESAGYRKLVSFCKTAWKDYGITLAWMDTICINKDSSSELDESIRSMYAWYERAEICIIYLSETQTITDIQHDTWFTRGWTLQELLAPKTFKFYSYEWIQLAQGPNDRENSVILSFIQQTTTISYVELRNITVIPFSRRMQWAAFREVTREEDMAYALMGIFNVCISIAYGEGADRAFLRLLEEIIKTAPSGAMDLFNWAGKSNSSKFNTSLLPSSPKNY</sequence>
<proteinExistence type="predicted"/>
<feature type="non-terminal residue" evidence="2">
    <location>
        <position position="269"/>
    </location>
</feature>
<dbReference type="AlphaFoldDB" id="A0A9P5YNX7"/>
<keyword evidence="3" id="KW-1185">Reference proteome</keyword>
<feature type="domain" description="Heterokaryon incompatibility" evidence="1">
    <location>
        <begin position="23"/>
        <end position="114"/>
    </location>
</feature>
<dbReference type="Pfam" id="PF06985">
    <property type="entry name" value="HET"/>
    <property type="match status" value="1"/>
</dbReference>
<dbReference type="InterPro" id="IPR010730">
    <property type="entry name" value="HET"/>
</dbReference>
<reference evidence="2" key="1">
    <citation type="submission" date="2020-11" db="EMBL/GenBank/DDBJ databases">
        <authorList>
            <consortium name="DOE Joint Genome Institute"/>
            <person name="Ahrendt S."/>
            <person name="Riley R."/>
            <person name="Andreopoulos W."/>
            <person name="Labutti K."/>
            <person name="Pangilinan J."/>
            <person name="Ruiz-Duenas F.J."/>
            <person name="Barrasa J.M."/>
            <person name="Sanchez-Garcia M."/>
            <person name="Camarero S."/>
            <person name="Miyauchi S."/>
            <person name="Serrano A."/>
            <person name="Linde D."/>
            <person name="Babiker R."/>
            <person name="Drula E."/>
            <person name="Ayuso-Fernandez I."/>
            <person name="Pacheco R."/>
            <person name="Padilla G."/>
            <person name="Ferreira P."/>
            <person name="Barriuso J."/>
            <person name="Kellner H."/>
            <person name="Castanera R."/>
            <person name="Alfaro M."/>
            <person name="Ramirez L."/>
            <person name="Pisabarro A.G."/>
            <person name="Kuo A."/>
            <person name="Tritt A."/>
            <person name="Lipzen A."/>
            <person name="He G."/>
            <person name="Yan M."/>
            <person name="Ng V."/>
            <person name="Cullen D."/>
            <person name="Martin F."/>
            <person name="Rosso M.-N."/>
            <person name="Henrissat B."/>
            <person name="Hibbett D."/>
            <person name="Martinez A.T."/>
            <person name="Grigoriev I.V."/>
        </authorList>
    </citation>
    <scope>NUCLEOTIDE SEQUENCE</scope>
    <source>
        <strain evidence="2">CIRM-BRFM 674</strain>
    </source>
</reference>
<comment type="caution">
    <text evidence="2">The sequence shown here is derived from an EMBL/GenBank/DDBJ whole genome shotgun (WGS) entry which is preliminary data.</text>
</comment>
<dbReference type="Proteomes" id="UP000807469">
    <property type="component" value="Unassembled WGS sequence"/>
</dbReference>
<gene>
    <name evidence="2" type="ORF">BDN70DRAFT_970958</name>
</gene>
<evidence type="ECO:0000259" key="1">
    <source>
        <dbReference type="Pfam" id="PF06985"/>
    </source>
</evidence>
<dbReference type="PANTHER" id="PTHR10622:SF10">
    <property type="entry name" value="HET DOMAIN-CONTAINING PROTEIN"/>
    <property type="match status" value="1"/>
</dbReference>
<evidence type="ECO:0000313" key="3">
    <source>
        <dbReference type="Proteomes" id="UP000807469"/>
    </source>
</evidence>
<dbReference type="PANTHER" id="PTHR10622">
    <property type="entry name" value="HET DOMAIN-CONTAINING PROTEIN"/>
    <property type="match status" value="1"/>
</dbReference>
<dbReference type="EMBL" id="MU155538">
    <property type="protein sequence ID" value="KAF9472408.1"/>
    <property type="molecule type" value="Genomic_DNA"/>
</dbReference>
<accession>A0A9P5YNX7</accession>
<name>A0A9P5YNX7_9AGAR</name>
<evidence type="ECO:0000313" key="2">
    <source>
        <dbReference type="EMBL" id="KAF9472408.1"/>
    </source>
</evidence>
<organism evidence="2 3">
    <name type="scientific">Pholiota conissans</name>
    <dbReference type="NCBI Taxonomy" id="109636"/>
    <lineage>
        <taxon>Eukaryota</taxon>
        <taxon>Fungi</taxon>
        <taxon>Dikarya</taxon>
        <taxon>Basidiomycota</taxon>
        <taxon>Agaricomycotina</taxon>
        <taxon>Agaricomycetes</taxon>
        <taxon>Agaricomycetidae</taxon>
        <taxon>Agaricales</taxon>
        <taxon>Agaricineae</taxon>
        <taxon>Strophariaceae</taxon>
        <taxon>Pholiota</taxon>
    </lineage>
</organism>
<dbReference type="OrthoDB" id="674604at2759"/>
<protein>
    <recommendedName>
        <fullName evidence="1">Heterokaryon incompatibility domain-containing protein</fullName>
    </recommendedName>
</protein>